<proteinExistence type="predicted"/>
<feature type="transmembrane region" description="Helical" evidence="2">
    <location>
        <begin position="243"/>
        <end position="263"/>
    </location>
</feature>
<protein>
    <recommendedName>
        <fullName evidence="5">Peptidase S26 domain-containing protein</fullName>
    </recommendedName>
</protein>
<dbReference type="RefSeq" id="WP_179651642.1">
    <property type="nucleotide sequence ID" value="NZ_JACBZM010000001.1"/>
</dbReference>
<comment type="caution">
    <text evidence="3">The sequence shown here is derived from an EMBL/GenBank/DDBJ whole genome shotgun (WGS) entry which is preliminary data.</text>
</comment>
<evidence type="ECO:0000256" key="2">
    <source>
        <dbReference type="SAM" id="Phobius"/>
    </source>
</evidence>
<evidence type="ECO:0000313" key="3">
    <source>
        <dbReference type="EMBL" id="NYI47620.1"/>
    </source>
</evidence>
<evidence type="ECO:0000256" key="1">
    <source>
        <dbReference type="SAM" id="MobiDB-lite"/>
    </source>
</evidence>
<name>A0A7Y9ZPB7_9ACTN</name>
<organism evidence="3 4">
    <name type="scientific">Nocardioides aromaticivorans</name>
    <dbReference type="NCBI Taxonomy" id="200618"/>
    <lineage>
        <taxon>Bacteria</taxon>
        <taxon>Bacillati</taxon>
        <taxon>Actinomycetota</taxon>
        <taxon>Actinomycetes</taxon>
        <taxon>Propionibacteriales</taxon>
        <taxon>Nocardioidaceae</taxon>
        <taxon>Nocardioides</taxon>
    </lineage>
</organism>
<reference evidence="3 4" key="1">
    <citation type="submission" date="2020-07" db="EMBL/GenBank/DDBJ databases">
        <title>Sequencing the genomes of 1000 actinobacteria strains.</title>
        <authorList>
            <person name="Klenk H.-P."/>
        </authorList>
    </citation>
    <scope>NUCLEOTIDE SEQUENCE [LARGE SCALE GENOMIC DNA]</scope>
    <source>
        <strain evidence="3 4">DSM 15131</strain>
    </source>
</reference>
<dbReference type="Proteomes" id="UP000562045">
    <property type="component" value="Unassembled WGS sequence"/>
</dbReference>
<evidence type="ECO:0000313" key="4">
    <source>
        <dbReference type="Proteomes" id="UP000562045"/>
    </source>
</evidence>
<evidence type="ECO:0008006" key="5">
    <source>
        <dbReference type="Google" id="ProtNLM"/>
    </source>
</evidence>
<feature type="transmembrane region" description="Helical" evidence="2">
    <location>
        <begin position="154"/>
        <end position="172"/>
    </location>
</feature>
<accession>A0A7Y9ZPB7</accession>
<feature type="compositionally biased region" description="Basic and acidic residues" evidence="1">
    <location>
        <begin position="271"/>
        <end position="289"/>
    </location>
</feature>
<keyword evidence="2" id="KW-1133">Transmembrane helix</keyword>
<dbReference type="AlphaFoldDB" id="A0A7Y9ZPB7"/>
<keyword evidence="2" id="KW-0812">Transmembrane</keyword>
<feature type="transmembrane region" description="Helical" evidence="2">
    <location>
        <begin position="123"/>
        <end position="147"/>
    </location>
</feature>
<feature type="region of interest" description="Disordered" evidence="1">
    <location>
        <begin position="267"/>
        <end position="321"/>
    </location>
</feature>
<gene>
    <name evidence="3" type="ORF">BJ993_004700</name>
</gene>
<dbReference type="EMBL" id="JACBZM010000001">
    <property type="protein sequence ID" value="NYI47620.1"/>
    <property type="molecule type" value="Genomic_DNA"/>
</dbReference>
<feature type="compositionally biased region" description="Basic residues" evidence="1">
    <location>
        <begin position="306"/>
        <end position="321"/>
    </location>
</feature>
<keyword evidence="2" id="KW-0472">Membrane</keyword>
<sequence>MSRRRAVVALQWTLLAVLVAATAAAGAWRAGGGHWERVETASMGTVAPVNSLLWVEPVDIGSLHVGDFVTFHPPGGDVTYSHRVAVIHADGSIGTQGAITAPDPWRITQADLVGEVVWTWPGVGWLVVAAPLLLVGGLVLAAVAWLVRSPTWRTPVLVVGGAVLLCVAIVVHRPFMRAQELGFAEVDGGARATYVSTGLAPVRLQAHRGAHVDLTDGEVGSVLITHRDDDGRYGITMHPRVPLWWWALLVLACFLPALWSVVAGPAGRPPPGRDDHRPRIGAHAVDRSLRPAGRRPRTPARPDRVGRRRLPRTPPRRARAL</sequence>